<dbReference type="OrthoDB" id="289926at2157"/>
<proteinExistence type="predicted"/>
<organism evidence="1 2">
    <name type="scientific">Halovivax ruber (strain DSM 18193 / JCM 13892 / XH-70)</name>
    <dbReference type="NCBI Taxonomy" id="797302"/>
    <lineage>
        <taxon>Archaea</taxon>
        <taxon>Methanobacteriati</taxon>
        <taxon>Methanobacteriota</taxon>
        <taxon>Stenosarchaea group</taxon>
        <taxon>Halobacteria</taxon>
        <taxon>Halobacteriales</taxon>
        <taxon>Natrialbaceae</taxon>
        <taxon>Halovivax</taxon>
    </lineage>
</organism>
<dbReference type="HOGENOM" id="CLU_070500_1_0_2"/>
<dbReference type="InterPro" id="IPR043749">
    <property type="entry name" value="DUF5694"/>
</dbReference>
<accession>L0IE08</accession>
<dbReference type="Pfam" id="PF18950">
    <property type="entry name" value="DUF5694"/>
    <property type="match status" value="1"/>
</dbReference>
<dbReference type="GeneID" id="14377376"/>
<evidence type="ECO:0000313" key="2">
    <source>
        <dbReference type="Proteomes" id="UP000010846"/>
    </source>
</evidence>
<sequence>MAATPPEPRNHAWPDCTSEQIPVLLLGTYHMDNPGLDEANVEADDVLSDQRQSELSDLTERLAEWNPTRVAVERPYDRSDDVNALYREYRSGDRSYSEVENFDPPHPYRDGLDTECRSEVVQIGFRLAELLGLDRIHPVDYPMRLANDDAAELEQQGFEPGRKTTSTVPDSETVEREQTERLAESTLVEYHRWINQENQLRFNHEGMFEQLIPFGTGDNFGGPKMLTTWFDRNLRIVHNLWRAVQSDGDRILLVIGSGHIRILRYLLDESPMFCPKSALQCL</sequence>
<reference evidence="1" key="1">
    <citation type="submission" date="2011-09" db="EMBL/GenBank/DDBJ databases">
        <title>Complete sequence of Halovivax ruber XH-70.</title>
        <authorList>
            <consortium name="US DOE Joint Genome Institute"/>
            <person name="Lucas S."/>
            <person name="Han J."/>
            <person name="Lapidus A."/>
            <person name="Cheng J.-F."/>
            <person name="Goodwin L."/>
            <person name="Pitluck S."/>
            <person name="Peters L."/>
            <person name="Mikhailova N."/>
            <person name="Davenport K."/>
            <person name="Detter J.C."/>
            <person name="Han C."/>
            <person name="Tapia R."/>
            <person name="Land M."/>
            <person name="Hauser L."/>
            <person name="Kyrpides N."/>
            <person name="Ivanova N."/>
            <person name="Pagani I."/>
            <person name="Sproer C."/>
            <person name="Anderson I."/>
            <person name="Woyke T."/>
        </authorList>
    </citation>
    <scope>NUCLEOTIDE SEQUENCE</scope>
    <source>
        <strain evidence="1">XH-70</strain>
    </source>
</reference>
<dbReference type="RefSeq" id="WP_015301076.1">
    <property type="nucleotide sequence ID" value="NC_019964.1"/>
</dbReference>
<name>L0IE08_HALRX</name>
<protein>
    <submittedName>
        <fullName evidence="1">Uncharacterized protein</fullName>
    </submittedName>
</protein>
<evidence type="ECO:0000313" key="1">
    <source>
        <dbReference type="EMBL" id="AGB16451.1"/>
    </source>
</evidence>
<dbReference type="EMBL" id="CP003050">
    <property type="protein sequence ID" value="AGB16451.1"/>
    <property type="molecule type" value="Genomic_DNA"/>
</dbReference>
<dbReference type="AlphaFoldDB" id="L0IE08"/>
<dbReference type="KEGG" id="hru:Halru_1852"/>
<dbReference type="Proteomes" id="UP000010846">
    <property type="component" value="Chromosome"/>
</dbReference>
<dbReference type="STRING" id="797302.Halru_1852"/>
<dbReference type="eggNOG" id="arCOG10603">
    <property type="taxonomic scope" value="Archaea"/>
</dbReference>
<keyword evidence="2" id="KW-1185">Reference proteome</keyword>
<gene>
    <name evidence="1" type="ordered locus">Halru_1852</name>
</gene>